<organism evidence="2">
    <name type="scientific">marine sediment metagenome</name>
    <dbReference type="NCBI Taxonomy" id="412755"/>
    <lineage>
        <taxon>unclassified sequences</taxon>
        <taxon>metagenomes</taxon>
        <taxon>ecological metagenomes</taxon>
    </lineage>
</organism>
<proteinExistence type="predicted"/>
<evidence type="ECO:0000313" key="2">
    <source>
        <dbReference type="EMBL" id="KKN78703.1"/>
    </source>
</evidence>
<accession>A0A0F9WJQ0</accession>
<feature type="region of interest" description="Disordered" evidence="1">
    <location>
        <begin position="1"/>
        <end position="24"/>
    </location>
</feature>
<sequence length="128" mass="13925">MTSKAEKVADENQASTGASIMDSMSPELRAKIAEELGGESMLEDFGKYFAKKKAVRENRDAERWGIYLIQNDSKFSQPWKDAIEAGKARMAAGDDLKDVKTAARKVKSEARKVARKAAADKAEAAVAA</sequence>
<gene>
    <name evidence="2" type="ORF">LCGC14_0347700</name>
</gene>
<feature type="compositionally biased region" description="Basic and acidic residues" evidence="1">
    <location>
        <begin position="1"/>
        <end position="10"/>
    </location>
</feature>
<evidence type="ECO:0000256" key="1">
    <source>
        <dbReference type="SAM" id="MobiDB-lite"/>
    </source>
</evidence>
<protein>
    <submittedName>
        <fullName evidence="2">Uncharacterized protein</fullName>
    </submittedName>
</protein>
<dbReference type="AlphaFoldDB" id="A0A0F9WJQ0"/>
<comment type="caution">
    <text evidence="2">The sequence shown here is derived from an EMBL/GenBank/DDBJ whole genome shotgun (WGS) entry which is preliminary data.</text>
</comment>
<name>A0A0F9WJQ0_9ZZZZ</name>
<reference evidence="2" key="1">
    <citation type="journal article" date="2015" name="Nature">
        <title>Complex archaea that bridge the gap between prokaryotes and eukaryotes.</title>
        <authorList>
            <person name="Spang A."/>
            <person name="Saw J.H."/>
            <person name="Jorgensen S.L."/>
            <person name="Zaremba-Niedzwiedzka K."/>
            <person name="Martijn J."/>
            <person name="Lind A.E."/>
            <person name="van Eijk R."/>
            <person name="Schleper C."/>
            <person name="Guy L."/>
            <person name="Ettema T.J."/>
        </authorList>
    </citation>
    <scope>NUCLEOTIDE SEQUENCE</scope>
</reference>
<dbReference type="EMBL" id="LAZR01000258">
    <property type="protein sequence ID" value="KKN78703.1"/>
    <property type="molecule type" value="Genomic_DNA"/>
</dbReference>